<evidence type="ECO:0000313" key="3">
    <source>
        <dbReference type="Proteomes" id="UP000602284"/>
    </source>
</evidence>
<name>A0ABS1J7G7_9BACL</name>
<dbReference type="Pfam" id="PF22671">
    <property type="entry name" value="Gp18_domIII_N"/>
    <property type="match status" value="1"/>
</dbReference>
<gene>
    <name evidence="2" type="ORF">JJB07_06115</name>
</gene>
<comment type="caution">
    <text evidence="2">The sequence shown here is derived from an EMBL/GenBank/DDBJ whole genome shotgun (WGS) entry which is preliminary data.</text>
</comment>
<feature type="domain" description="Tail sheath protein Gp18-like" evidence="1">
    <location>
        <begin position="31"/>
        <end position="90"/>
    </location>
</feature>
<dbReference type="PANTHER" id="PTHR35861:SF1">
    <property type="entry name" value="PHAGE TAIL SHEATH PROTEIN"/>
    <property type="match status" value="1"/>
</dbReference>
<accession>A0ABS1J7G7</accession>
<sequence length="501" mass="53220">MQFVNNLNNLILDDQYFLNVPVEDGSTATATGNIGLVGTFSRGPLNTPMLVTSYQDLVKKFGDVESNLTGAVAARGIFQQGNANVYVVRIAAASLTDGAATLTIKDDQGASILKLDAKTPGTWGDDILVTVAPGTKTGTYKLFVQVGTESELWDNLLLEEPTVPVAGGLLIESVLGEEGRSSLIKAEVLAATTGKLVNGTFALSQGDNGAVAVASDYIGTNTNGKKTGLQALDNSPINLVICAEQGDEAVNEALIENAESITANGGLPRMALLTFPRGTTVSMLQTLTQNLDSDRAISTYPWVNIAEVDGSTRVVSPLGYVAGVLAQLQPHLSMGNKSISGILGADPELILGPAELTQLVQSRVNPVGVQTPSGQLGIRSSLTLSQDQGNQQIYVRRMQDYINQLVSSVGGLFVDQPITDDLMRQVYHSVDNALRPLKSPINPAEQMIVDYKVVCDASNNPAQSIAQNRLICDYAVKLLNVNRFMIFRTQIGSGVVVTKQN</sequence>
<evidence type="ECO:0000259" key="1">
    <source>
        <dbReference type="Pfam" id="PF22671"/>
    </source>
</evidence>
<dbReference type="EMBL" id="JAEQNB010000001">
    <property type="protein sequence ID" value="MBL0386226.1"/>
    <property type="molecule type" value="Genomic_DNA"/>
</dbReference>
<proteinExistence type="predicted"/>
<dbReference type="InterPro" id="IPR054564">
    <property type="entry name" value="Gp18_domIII_N"/>
</dbReference>
<reference evidence="2 3" key="1">
    <citation type="submission" date="2021-01" db="EMBL/GenBank/DDBJ databases">
        <title>Tumebacillus sp. strain ITR2 16S ribosomal RNA gene Genome sequencing and assembly.</title>
        <authorList>
            <person name="Kang M."/>
        </authorList>
    </citation>
    <scope>NUCLEOTIDE SEQUENCE [LARGE SCALE GENOMIC DNA]</scope>
    <source>
        <strain evidence="2 3">ITR2</strain>
    </source>
</reference>
<evidence type="ECO:0000313" key="2">
    <source>
        <dbReference type="EMBL" id="MBL0386226.1"/>
    </source>
</evidence>
<protein>
    <recommendedName>
        <fullName evidence="1">Tail sheath protein Gp18-like domain-containing protein</fullName>
    </recommendedName>
</protein>
<dbReference type="InterPro" id="IPR052042">
    <property type="entry name" value="Tail_sheath_structural"/>
</dbReference>
<keyword evidence="3" id="KW-1185">Reference proteome</keyword>
<dbReference type="Gene3D" id="3.40.50.11780">
    <property type="match status" value="2"/>
</dbReference>
<dbReference type="PANTHER" id="PTHR35861">
    <property type="match status" value="1"/>
</dbReference>
<organism evidence="2 3">
    <name type="scientific">Tumebacillus amylolyticus</name>
    <dbReference type="NCBI Taxonomy" id="2801339"/>
    <lineage>
        <taxon>Bacteria</taxon>
        <taxon>Bacillati</taxon>
        <taxon>Bacillota</taxon>
        <taxon>Bacilli</taxon>
        <taxon>Bacillales</taxon>
        <taxon>Alicyclobacillaceae</taxon>
        <taxon>Tumebacillus</taxon>
    </lineage>
</organism>
<dbReference type="Proteomes" id="UP000602284">
    <property type="component" value="Unassembled WGS sequence"/>
</dbReference>
<dbReference type="RefSeq" id="WP_201632247.1">
    <property type="nucleotide sequence ID" value="NZ_JAEQNB010000001.1"/>
</dbReference>